<dbReference type="AlphaFoldDB" id="A0A1W1CDH3"/>
<sequence length="230" mass="26147">MRAFFWGIFLLIAVLNAEEISTAKYAKLVAKGKNIAKKLCDKKKLALIQNTTLEQIIKQIDTTQPCIALNGRNKEALAYFLQAGTLKTFSKDRKKIIVPKTAKCPVCGMIITKYPKWAARMTEGSHTHYFDGVKDMMKFYIFDADFPYDRDKIRDMEVTDFYTLKAIDAKKAFYVIGSDVFGPMGEELIPFLTKDAAKNFSRDHQGKKIILFDAITPKLVMGLDGIEYNE</sequence>
<dbReference type="Gene3D" id="3.30.70.2050">
    <property type="match status" value="1"/>
</dbReference>
<dbReference type="InterPro" id="IPR008719">
    <property type="entry name" value="N2O_reductase_NosL"/>
</dbReference>
<gene>
    <name evidence="1" type="ORF">MNB_SV-3-510</name>
</gene>
<protein>
    <submittedName>
        <fullName evidence="1">NosL-related protein</fullName>
    </submittedName>
</protein>
<dbReference type="SUPFAM" id="SSF160387">
    <property type="entry name" value="NosL/MerB-like"/>
    <property type="match status" value="1"/>
</dbReference>
<dbReference type="PANTHER" id="PTHR41247:SF1">
    <property type="entry name" value="HTH-TYPE TRANSCRIPTIONAL REPRESSOR YCNK"/>
    <property type="match status" value="1"/>
</dbReference>
<evidence type="ECO:0000313" key="1">
    <source>
        <dbReference type="EMBL" id="SFV63814.1"/>
    </source>
</evidence>
<dbReference type="EMBL" id="FPHI01000024">
    <property type="protein sequence ID" value="SFV63814.1"/>
    <property type="molecule type" value="Genomic_DNA"/>
</dbReference>
<dbReference type="Pfam" id="PF05573">
    <property type="entry name" value="NosL"/>
    <property type="match status" value="1"/>
</dbReference>
<proteinExistence type="predicted"/>
<dbReference type="PANTHER" id="PTHR41247">
    <property type="entry name" value="HTH-TYPE TRANSCRIPTIONAL REPRESSOR YCNK"/>
    <property type="match status" value="1"/>
</dbReference>
<name>A0A1W1CDH3_9ZZZZ</name>
<accession>A0A1W1CDH3</accession>
<reference evidence="1" key="1">
    <citation type="submission" date="2016-10" db="EMBL/GenBank/DDBJ databases">
        <authorList>
            <person name="de Groot N.N."/>
        </authorList>
    </citation>
    <scope>NUCLEOTIDE SEQUENCE</scope>
</reference>
<organism evidence="1">
    <name type="scientific">hydrothermal vent metagenome</name>
    <dbReference type="NCBI Taxonomy" id="652676"/>
    <lineage>
        <taxon>unclassified sequences</taxon>
        <taxon>metagenomes</taxon>
        <taxon>ecological metagenomes</taxon>
    </lineage>
</organism>